<evidence type="ECO:0000313" key="2">
    <source>
        <dbReference type="EMBL" id="GGZ41456.1"/>
    </source>
</evidence>
<feature type="transmembrane region" description="Helical" evidence="1">
    <location>
        <begin position="16"/>
        <end position="36"/>
    </location>
</feature>
<dbReference type="Proteomes" id="UP000662572">
    <property type="component" value="Unassembled WGS sequence"/>
</dbReference>
<evidence type="ECO:0008006" key="4">
    <source>
        <dbReference type="Google" id="ProtNLM"/>
    </source>
</evidence>
<accession>A0A918UXQ1</accession>
<dbReference type="AlphaFoldDB" id="A0A918UXQ1"/>
<dbReference type="RefSeq" id="WP_189488075.1">
    <property type="nucleotide sequence ID" value="NZ_BMZB01000005.1"/>
</dbReference>
<protein>
    <recommendedName>
        <fullName evidence="4">EamA-like transporter family protein</fullName>
    </recommendedName>
</protein>
<comment type="caution">
    <text evidence="2">The sequence shown here is derived from an EMBL/GenBank/DDBJ whole genome shotgun (WGS) entry which is preliminary data.</text>
</comment>
<sequence>MLWGLGLGYVFFHDRIDLITLLGVVLIIGAGLWLFLPKRQRITTT</sequence>
<evidence type="ECO:0000256" key="1">
    <source>
        <dbReference type="SAM" id="Phobius"/>
    </source>
</evidence>
<keyword evidence="3" id="KW-1185">Reference proteome</keyword>
<keyword evidence="1" id="KW-0472">Membrane</keyword>
<reference evidence="2" key="2">
    <citation type="submission" date="2020-09" db="EMBL/GenBank/DDBJ databases">
        <authorList>
            <person name="Sun Q."/>
            <person name="Kim S."/>
        </authorList>
    </citation>
    <scope>NUCLEOTIDE SEQUENCE</scope>
    <source>
        <strain evidence="2">KCTC 32296</strain>
    </source>
</reference>
<evidence type="ECO:0000313" key="3">
    <source>
        <dbReference type="Proteomes" id="UP000662572"/>
    </source>
</evidence>
<keyword evidence="1" id="KW-1133">Transmembrane helix</keyword>
<proteinExistence type="predicted"/>
<name>A0A918UXQ1_9CAUL</name>
<reference evidence="2" key="1">
    <citation type="journal article" date="2014" name="Int. J. Syst. Evol. Microbiol.">
        <title>Complete genome sequence of Corynebacterium casei LMG S-19264T (=DSM 44701T), isolated from a smear-ripened cheese.</title>
        <authorList>
            <consortium name="US DOE Joint Genome Institute (JGI-PGF)"/>
            <person name="Walter F."/>
            <person name="Albersmeier A."/>
            <person name="Kalinowski J."/>
            <person name="Ruckert C."/>
        </authorList>
    </citation>
    <scope>NUCLEOTIDE SEQUENCE</scope>
    <source>
        <strain evidence="2">KCTC 32296</strain>
    </source>
</reference>
<keyword evidence="1" id="KW-0812">Transmembrane</keyword>
<dbReference type="InterPro" id="IPR037185">
    <property type="entry name" value="EmrE-like"/>
</dbReference>
<organism evidence="2 3">
    <name type="scientific">Asticcacaulis endophyticus</name>
    <dbReference type="NCBI Taxonomy" id="1395890"/>
    <lineage>
        <taxon>Bacteria</taxon>
        <taxon>Pseudomonadati</taxon>
        <taxon>Pseudomonadota</taxon>
        <taxon>Alphaproteobacteria</taxon>
        <taxon>Caulobacterales</taxon>
        <taxon>Caulobacteraceae</taxon>
        <taxon>Asticcacaulis</taxon>
    </lineage>
</organism>
<dbReference type="EMBL" id="BMZB01000005">
    <property type="protein sequence ID" value="GGZ41456.1"/>
    <property type="molecule type" value="Genomic_DNA"/>
</dbReference>
<dbReference type="SUPFAM" id="SSF103481">
    <property type="entry name" value="Multidrug resistance efflux transporter EmrE"/>
    <property type="match status" value="1"/>
</dbReference>
<gene>
    <name evidence="2" type="ORF">GCM10011273_30090</name>
</gene>